<gene>
    <name evidence="2" type="ORF">PCOR1329_LOCUS59148</name>
</gene>
<evidence type="ECO:0000313" key="2">
    <source>
        <dbReference type="EMBL" id="CAK0874165.1"/>
    </source>
</evidence>
<proteinExistence type="predicted"/>
<evidence type="ECO:0000313" key="3">
    <source>
        <dbReference type="Proteomes" id="UP001189429"/>
    </source>
</evidence>
<organism evidence="2 3">
    <name type="scientific">Prorocentrum cordatum</name>
    <dbReference type="NCBI Taxonomy" id="2364126"/>
    <lineage>
        <taxon>Eukaryota</taxon>
        <taxon>Sar</taxon>
        <taxon>Alveolata</taxon>
        <taxon>Dinophyceae</taxon>
        <taxon>Prorocentrales</taxon>
        <taxon>Prorocentraceae</taxon>
        <taxon>Prorocentrum</taxon>
    </lineage>
</organism>
<feature type="compositionally biased region" description="Basic and acidic residues" evidence="1">
    <location>
        <begin position="33"/>
        <end position="71"/>
    </location>
</feature>
<name>A0ABN9VMH9_9DINO</name>
<sequence length="113" mass="12665">MSLPRQHWTPPRRQAADALPESNARGGGGWGPDDGRRWAGDEFVTDHRRTKAGREGKEEEEEGGGRKEDPCHLLEIASKRKWVMIAELVVARMRPSEGDVVHHRDEGNGVGYQ</sequence>
<dbReference type="EMBL" id="CAUYUJ010017365">
    <property type="protein sequence ID" value="CAK0874165.1"/>
    <property type="molecule type" value="Genomic_DNA"/>
</dbReference>
<dbReference type="Proteomes" id="UP001189429">
    <property type="component" value="Unassembled WGS sequence"/>
</dbReference>
<keyword evidence="3" id="KW-1185">Reference proteome</keyword>
<comment type="caution">
    <text evidence="2">The sequence shown here is derived from an EMBL/GenBank/DDBJ whole genome shotgun (WGS) entry which is preliminary data.</text>
</comment>
<reference evidence="2" key="1">
    <citation type="submission" date="2023-10" db="EMBL/GenBank/DDBJ databases">
        <authorList>
            <person name="Chen Y."/>
            <person name="Shah S."/>
            <person name="Dougan E. K."/>
            <person name="Thang M."/>
            <person name="Chan C."/>
        </authorList>
    </citation>
    <scope>NUCLEOTIDE SEQUENCE [LARGE SCALE GENOMIC DNA]</scope>
</reference>
<accession>A0ABN9VMH9</accession>
<feature type="region of interest" description="Disordered" evidence="1">
    <location>
        <begin position="1"/>
        <end position="71"/>
    </location>
</feature>
<evidence type="ECO:0000256" key="1">
    <source>
        <dbReference type="SAM" id="MobiDB-lite"/>
    </source>
</evidence>
<protein>
    <submittedName>
        <fullName evidence="2">Uncharacterized protein</fullName>
    </submittedName>
</protein>